<evidence type="ECO:0000313" key="2">
    <source>
        <dbReference type="EMBL" id="KAE8918487.1"/>
    </source>
</evidence>
<protein>
    <submittedName>
        <fullName evidence="2">Uncharacterized protein</fullName>
    </submittedName>
</protein>
<evidence type="ECO:0000256" key="1">
    <source>
        <dbReference type="SAM" id="MobiDB-lite"/>
    </source>
</evidence>
<dbReference type="Proteomes" id="UP000476176">
    <property type="component" value="Unassembled WGS sequence"/>
</dbReference>
<feature type="compositionally biased region" description="Basic residues" evidence="1">
    <location>
        <begin position="75"/>
        <end position="84"/>
    </location>
</feature>
<evidence type="ECO:0000313" key="4">
    <source>
        <dbReference type="Proteomes" id="UP000429523"/>
    </source>
</evidence>
<accession>A0A6A3DFQ4</accession>
<proteinExistence type="predicted"/>
<evidence type="ECO:0000313" key="3">
    <source>
        <dbReference type="EMBL" id="KAE9158559.1"/>
    </source>
</evidence>
<feature type="compositionally biased region" description="Low complexity" evidence="1">
    <location>
        <begin position="33"/>
        <end position="52"/>
    </location>
</feature>
<feature type="region of interest" description="Disordered" evidence="1">
    <location>
        <begin position="29"/>
        <end position="168"/>
    </location>
</feature>
<comment type="caution">
    <text evidence="2">The sequence shown here is derived from an EMBL/GenBank/DDBJ whole genome shotgun (WGS) entry which is preliminary data.</text>
</comment>
<gene>
    <name evidence="3" type="ORF">PF004_g31840</name>
    <name evidence="2" type="ORF">PF009_g31199</name>
</gene>
<name>A0A6A3DFQ4_9STRA</name>
<dbReference type="EMBL" id="QXGC01008645">
    <property type="protein sequence ID" value="KAE9158559.1"/>
    <property type="molecule type" value="Genomic_DNA"/>
</dbReference>
<organism evidence="2 4">
    <name type="scientific">Phytophthora fragariae</name>
    <dbReference type="NCBI Taxonomy" id="53985"/>
    <lineage>
        <taxon>Eukaryota</taxon>
        <taxon>Sar</taxon>
        <taxon>Stramenopiles</taxon>
        <taxon>Oomycota</taxon>
        <taxon>Peronosporomycetes</taxon>
        <taxon>Peronosporales</taxon>
        <taxon>Peronosporaceae</taxon>
        <taxon>Phytophthora</taxon>
    </lineage>
</organism>
<reference evidence="2 4" key="1">
    <citation type="submission" date="2018-08" db="EMBL/GenBank/DDBJ databases">
        <title>Genomic investigation of the strawberry pathogen Phytophthora fragariae indicates pathogenicity is determined by transcriptional variation in three key races.</title>
        <authorList>
            <person name="Adams T.M."/>
            <person name="Armitage A.D."/>
            <person name="Sobczyk M.K."/>
            <person name="Bates H.J."/>
            <person name="Dunwell J.M."/>
            <person name="Nellist C.F."/>
            <person name="Harrison R.J."/>
        </authorList>
    </citation>
    <scope>NUCLEOTIDE SEQUENCE [LARGE SCALE GENOMIC DNA]</scope>
    <source>
        <strain evidence="3 5">BC-23</strain>
        <strain evidence="2 4">NOV-9</strain>
    </source>
</reference>
<dbReference type="Proteomes" id="UP000429523">
    <property type="component" value="Unassembled WGS sequence"/>
</dbReference>
<evidence type="ECO:0000313" key="5">
    <source>
        <dbReference type="Proteomes" id="UP000476176"/>
    </source>
</evidence>
<feature type="compositionally biased region" description="Basic and acidic residues" evidence="1">
    <location>
        <begin position="121"/>
        <end position="130"/>
    </location>
</feature>
<sequence>MDSYLPTQNDVSVVNLEQLIEEVPFAGASTTIAPSSSGSPAKSSSPSVSGSAEHQPGIAVPVAVPVETPPPVSKAAKKRRKRRAREQAEAEKETSGFDIQPPPMEPCLKRPRRTQSPSGGQRDDHHRHPDSYNVQASSCEQALASVASSHAGRARVTERPQDMEATAS</sequence>
<dbReference type="EMBL" id="QXGF01005642">
    <property type="protein sequence ID" value="KAE8918487.1"/>
    <property type="molecule type" value="Genomic_DNA"/>
</dbReference>
<feature type="compositionally biased region" description="Basic and acidic residues" evidence="1">
    <location>
        <begin position="85"/>
        <end position="95"/>
    </location>
</feature>
<dbReference type="AlphaFoldDB" id="A0A6A3DFQ4"/>